<dbReference type="PROSITE" id="PS00491">
    <property type="entry name" value="PROLINE_PEPTIDASE"/>
    <property type="match status" value="1"/>
</dbReference>
<dbReference type="Pfam" id="PF00557">
    <property type="entry name" value="Peptidase_M24"/>
    <property type="match status" value="1"/>
</dbReference>
<dbReference type="InterPro" id="IPR000994">
    <property type="entry name" value="Pept_M24"/>
</dbReference>
<dbReference type="EMBL" id="AZGA01000011">
    <property type="protein sequence ID" value="KRM35844.1"/>
    <property type="molecule type" value="Genomic_DNA"/>
</dbReference>
<evidence type="ECO:0000259" key="5">
    <source>
        <dbReference type="Pfam" id="PF01321"/>
    </source>
</evidence>
<dbReference type="GO" id="GO:0046872">
    <property type="term" value="F:metal ion binding"/>
    <property type="evidence" value="ECO:0007669"/>
    <property type="project" value="UniProtKB-KW"/>
</dbReference>
<sequence length="357" mass="39532">MTRLQRLQTLLIEKHLANYFVTKPENIFYLTGFTGDDSGVLVTQDDAVLITDSRYIAQAHQQLHDDIVILQEQDGILVALAKLLETRKFTSLGFDGTQLNYQDFQFLKKALPNQKFQSRNGLVEQLRQVKDADELANIKISCQIADQCFEHILNFIQPGMTELSVANEMEYDMRKRGASGVSFETIVASGYRSAWPHGSASEKVIQNHELITLDFGCFYNHYASDITRTVALGTVDPELAHIYDVVLKANQRVLSVVKPGISGQAMHDAAHEVIDGAGYGPNFGHGTGHSIGLEIHEGPGAFGAYKTQKQVIANVETDEPGIYLEGKGGVRIEDDFVVTATGYELLTHAPKNHLIQL</sequence>
<organism evidence="6 7">
    <name type="scientific">Agrilactobacillus composti DSM 18527 = JCM 14202</name>
    <dbReference type="NCBI Taxonomy" id="1423734"/>
    <lineage>
        <taxon>Bacteria</taxon>
        <taxon>Bacillati</taxon>
        <taxon>Bacillota</taxon>
        <taxon>Bacilli</taxon>
        <taxon>Lactobacillales</taxon>
        <taxon>Lactobacillaceae</taxon>
        <taxon>Agrilactobacillus</taxon>
    </lineage>
</organism>
<comment type="caution">
    <text evidence="6">The sequence shown here is derived from an EMBL/GenBank/DDBJ whole genome shotgun (WGS) entry which is preliminary data.</text>
</comment>
<reference evidence="6 7" key="1">
    <citation type="journal article" date="2015" name="Genome Announc.">
        <title>Expanding the biotechnology potential of lactobacilli through comparative genomics of 213 strains and associated genera.</title>
        <authorList>
            <person name="Sun Z."/>
            <person name="Harris H.M."/>
            <person name="McCann A."/>
            <person name="Guo C."/>
            <person name="Argimon S."/>
            <person name="Zhang W."/>
            <person name="Yang X."/>
            <person name="Jeffery I.B."/>
            <person name="Cooney J.C."/>
            <person name="Kagawa T.F."/>
            <person name="Liu W."/>
            <person name="Song Y."/>
            <person name="Salvetti E."/>
            <person name="Wrobel A."/>
            <person name="Rasinkangas P."/>
            <person name="Parkhill J."/>
            <person name="Rea M.C."/>
            <person name="O'Sullivan O."/>
            <person name="Ritari J."/>
            <person name="Douillard F.P."/>
            <person name="Paul Ross R."/>
            <person name="Yang R."/>
            <person name="Briner A.E."/>
            <person name="Felis G.E."/>
            <person name="de Vos W.M."/>
            <person name="Barrangou R."/>
            <person name="Klaenhammer T.R."/>
            <person name="Caufield P.W."/>
            <person name="Cui Y."/>
            <person name="Zhang H."/>
            <person name="O'Toole P.W."/>
        </authorList>
    </citation>
    <scope>NUCLEOTIDE SEQUENCE [LARGE SCALE GENOMIC DNA]</scope>
    <source>
        <strain evidence="6 7">DSM 18527</strain>
    </source>
</reference>
<proteinExistence type="inferred from homology"/>
<gene>
    <name evidence="6" type="ORF">FC83_GL000872</name>
</gene>
<dbReference type="Pfam" id="PF01321">
    <property type="entry name" value="Creatinase_N"/>
    <property type="match status" value="1"/>
</dbReference>
<feature type="domain" description="Creatinase N-terminal" evidence="5">
    <location>
        <begin position="3"/>
        <end position="129"/>
    </location>
</feature>
<dbReference type="Proteomes" id="UP000051236">
    <property type="component" value="Unassembled WGS sequence"/>
</dbReference>
<dbReference type="Gene3D" id="3.90.230.10">
    <property type="entry name" value="Creatinase/methionine aminopeptidase superfamily"/>
    <property type="match status" value="1"/>
</dbReference>
<evidence type="ECO:0000313" key="7">
    <source>
        <dbReference type="Proteomes" id="UP000051236"/>
    </source>
</evidence>
<dbReference type="SUPFAM" id="SSF53092">
    <property type="entry name" value="Creatinase/prolidase N-terminal domain"/>
    <property type="match status" value="1"/>
</dbReference>
<evidence type="ECO:0000256" key="3">
    <source>
        <dbReference type="RuleBase" id="RU000590"/>
    </source>
</evidence>
<dbReference type="GO" id="GO:0016787">
    <property type="term" value="F:hydrolase activity"/>
    <property type="evidence" value="ECO:0007669"/>
    <property type="project" value="UniProtKB-KW"/>
</dbReference>
<keyword evidence="1 3" id="KW-0479">Metal-binding</keyword>
<dbReference type="AlphaFoldDB" id="X0PEC1"/>
<protein>
    <submittedName>
        <fullName evidence="6">Xaa-Pro dipeptidase</fullName>
    </submittedName>
</protein>
<accession>X0PEC1</accession>
<dbReference type="InterPro" id="IPR036005">
    <property type="entry name" value="Creatinase/aminopeptidase-like"/>
</dbReference>
<dbReference type="Gene3D" id="3.40.350.10">
    <property type="entry name" value="Creatinase/prolidase N-terminal domain"/>
    <property type="match status" value="1"/>
</dbReference>
<dbReference type="STRING" id="1423734.FC83_GL000872"/>
<dbReference type="eggNOG" id="COG0006">
    <property type="taxonomic scope" value="Bacteria"/>
</dbReference>
<keyword evidence="7" id="KW-1185">Reference proteome</keyword>
<evidence type="ECO:0000256" key="1">
    <source>
        <dbReference type="ARBA" id="ARBA00022723"/>
    </source>
</evidence>
<evidence type="ECO:0000313" key="6">
    <source>
        <dbReference type="EMBL" id="KRM35844.1"/>
    </source>
</evidence>
<feature type="domain" description="Peptidase M24" evidence="4">
    <location>
        <begin position="137"/>
        <end position="340"/>
    </location>
</feature>
<dbReference type="PANTHER" id="PTHR46112">
    <property type="entry name" value="AMINOPEPTIDASE"/>
    <property type="match status" value="1"/>
</dbReference>
<dbReference type="RefSeq" id="WP_035452432.1">
    <property type="nucleotide sequence ID" value="NZ_AZGA01000011.1"/>
</dbReference>
<dbReference type="InterPro" id="IPR050659">
    <property type="entry name" value="Peptidase_M24B"/>
</dbReference>
<evidence type="ECO:0000259" key="4">
    <source>
        <dbReference type="Pfam" id="PF00557"/>
    </source>
</evidence>
<name>X0PEC1_9LACO</name>
<dbReference type="SUPFAM" id="SSF55920">
    <property type="entry name" value="Creatinase/aminopeptidase"/>
    <property type="match status" value="1"/>
</dbReference>
<dbReference type="PATRIC" id="fig|1423734.3.peg.880"/>
<dbReference type="InterPro" id="IPR001131">
    <property type="entry name" value="Peptidase_M24B_aminopep-P_CS"/>
</dbReference>
<dbReference type="CDD" id="cd01092">
    <property type="entry name" value="APP-like"/>
    <property type="match status" value="1"/>
</dbReference>
<comment type="similarity">
    <text evidence="3">Belongs to the peptidase M24B family.</text>
</comment>
<dbReference type="OrthoDB" id="9806388at2"/>
<keyword evidence="2" id="KW-0378">Hydrolase</keyword>
<evidence type="ECO:0000256" key="2">
    <source>
        <dbReference type="ARBA" id="ARBA00022801"/>
    </source>
</evidence>
<dbReference type="InterPro" id="IPR029149">
    <property type="entry name" value="Creatin/AminoP/Spt16_N"/>
</dbReference>
<dbReference type="PANTHER" id="PTHR46112:SF3">
    <property type="entry name" value="AMINOPEPTIDASE YPDF"/>
    <property type="match status" value="1"/>
</dbReference>
<dbReference type="InterPro" id="IPR000587">
    <property type="entry name" value="Creatinase_N"/>
</dbReference>